<organism evidence="2 3">
    <name type="scientific">Paenibacillus amylolyticus</name>
    <dbReference type="NCBI Taxonomy" id="1451"/>
    <lineage>
        <taxon>Bacteria</taxon>
        <taxon>Bacillati</taxon>
        <taxon>Bacillota</taxon>
        <taxon>Bacilli</taxon>
        <taxon>Bacillales</taxon>
        <taxon>Paenibacillaceae</taxon>
        <taxon>Paenibacillus</taxon>
    </lineage>
</organism>
<dbReference type="Proteomes" id="UP000187134">
    <property type="component" value="Unassembled WGS sequence"/>
</dbReference>
<feature type="transmembrane region" description="Helical" evidence="1">
    <location>
        <begin position="261"/>
        <end position="280"/>
    </location>
</feature>
<dbReference type="RefSeq" id="WP_076330629.1">
    <property type="nucleotide sequence ID" value="NZ_MRTJ01000001.1"/>
</dbReference>
<proteinExistence type="predicted"/>
<keyword evidence="1" id="KW-0472">Membrane</keyword>
<dbReference type="OrthoDB" id="9781481at2"/>
<evidence type="ECO:0000256" key="1">
    <source>
        <dbReference type="SAM" id="Phobius"/>
    </source>
</evidence>
<dbReference type="EMBL" id="MRTJ01000001">
    <property type="protein sequence ID" value="OMF17265.1"/>
    <property type="molecule type" value="Genomic_DNA"/>
</dbReference>
<name>A0A1R1C577_PAEAM</name>
<accession>A0A1R1C577</accession>
<keyword evidence="1" id="KW-0812">Transmembrane</keyword>
<protein>
    <submittedName>
        <fullName evidence="2">Uncharacterized protein</fullName>
    </submittedName>
</protein>
<comment type="caution">
    <text evidence="2">The sequence shown here is derived from an EMBL/GenBank/DDBJ whole genome shotgun (WGS) entry which is preliminary data.</text>
</comment>
<gene>
    <name evidence="2" type="ORF">BK131_04690</name>
</gene>
<evidence type="ECO:0000313" key="2">
    <source>
        <dbReference type="EMBL" id="OMF17265.1"/>
    </source>
</evidence>
<dbReference type="AlphaFoldDB" id="A0A1R1C577"/>
<reference evidence="2 3" key="1">
    <citation type="submission" date="2016-11" db="EMBL/GenBank/DDBJ databases">
        <title>Paenibacillus species isolates.</title>
        <authorList>
            <person name="Beno S.M."/>
        </authorList>
    </citation>
    <scope>NUCLEOTIDE SEQUENCE [LARGE SCALE GENOMIC DNA]</scope>
    <source>
        <strain evidence="2 3">FSL H8-0246</strain>
    </source>
</reference>
<evidence type="ECO:0000313" key="3">
    <source>
        <dbReference type="Proteomes" id="UP000187134"/>
    </source>
</evidence>
<keyword evidence="1" id="KW-1133">Transmembrane helix</keyword>
<sequence length="344" mass="40038">MENVLRFIKENEIPIVIIPEDRKYWLVRTQSGEFYDEFFHDGFIGIGWNEFSDIERLRTSEKEEITDLISITYKPEEGQKPPQPGRIYGQIYRFLFELKVNDIVMIPSNNSSHISFGIIQSEPYIEEVSETSMDMGLCPFTKRRKVKWIKTVQRDRLDPYLYRMMQAHQAISNANDYANYIDRTLHSYYLKGNKSHLVVDVKQENQIPAVDMISYVSTLLDIVPLIENPENPEETFSKEDVDLKLNVQSPGIMEFISDSPYVVTVLGIVIVGLVGGSFKIKRTNGQKDSSSEVELQSEGLFEKVFKFIKHKDEHKLKEIKQQHTIYKDKLQAELPKEITEKLDQ</sequence>